<evidence type="ECO:0000256" key="6">
    <source>
        <dbReference type="ARBA" id="ARBA00038093"/>
    </source>
</evidence>
<protein>
    <submittedName>
        <fullName evidence="8">Type II toxin-antitoxin system VapC family toxin</fullName>
    </submittedName>
</protein>
<dbReference type="SUPFAM" id="SSF88723">
    <property type="entry name" value="PIN domain-like"/>
    <property type="match status" value="1"/>
</dbReference>
<dbReference type="PANTHER" id="PTHR33653:SF1">
    <property type="entry name" value="RIBONUCLEASE VAPC2"/>
    <property type="match status" value="1"/>
</dbReference>
<evidence type="ECO:0000256" key="5">
    <source>
        <dbReference type="ARBA" id="ARBA00022842"/>
    </source>
</evidence>
<dbReference type="InterPro" id="IPR029060">
    <property type="entry name" value="PIN-like_dom_sf"/>
</dbReference>
<dbReference type="PANTHER" id="PTHR33653">
    <property type="entry name" value="RIBONUCLEASE VAPC2"/>
    <property type="match status" value="1"/>
</dbReference>
<name>A0A7J4J178_9ARCH</name>
<dbReference type="InterPro" id="IPR002716">
    <property type="entry name" value="PIN_dom"/>
</dbReference>
<dbReference type="GO" id="GO:0046872">
    <property type="term" value="F:metal ion binding"/>
    <property type="evidence" value="ECO:0007669"/>
    <property type="project" value="UniProtKB-KW"/>
</dbReference>
<keyword evidence="5" id="KW-0460">Magnesium</keyword>
<dbReference type="EMBL" id="DUGC01000097">
    <property type="protein sequence ID" value="HIH10229.1"/>
    <property type="molecule type" value="Genomic_DNA"/>
</dbReference>
<keyword evidence="2" id="KW-0540">Nuclease</keyword>
<comment type="similarity">
    <text evidence="6">Belongs to the PINc/VapC protein family.</text>
</comment>
<comment type="cofactor">
    <cofactor evidence="1">
        <name>Mg(2+)</name>
        <dbReference type="ChEBI" id="CHEBI:18420"/>
    </cofactor>
</comment>
<evidence type="ECO:0000256" key="1">
    <source>
        <dbReference type="ARBA" id="ARBA00001946"/>
    </source>
</evidence>
<keyword evidence="4" id="KW-0378">Hydrolase</keyword>
<reference evidence="9" key="1">
    <citation type="journal article" date="2020" name="bioRxiv">
        <title>A rank-normalized archaeal taxonomy based on genome phylogeny resolves widespread incomplete and uneven classifications.</title>
        <authorList>
            <person name="Rinke C."/>
            <person name="Chuvochina M."/>
            <person name="Mussig A.J."/>
            <person name="Chaumeil P.-A."/>
            <person name="Waite D.W."/>
            <person name="Whitman W.B."/>
            <person name="Parks D.H."/>
            <person name="Hugenholtz P."/>
        </authorList>
    </citation>
    <scope>NUCLEOTIDE SEQUENCE [LARGE SCALE GENOMIC DNA]</scope>
</reference>
<proteinExistence type="inferred from homology"/>
<feature type="domain" description="PIN" evidence="7">
    <location>
        <begin position="3"/>
        <end position="123"/>
    </location>
</feature>
<accession>A0A7J4J178</accession>
<evidence type="ECO:0000256" key="4">
    <source>
        <dbReference type="ARBA" id="ARBA00022801"/>
    </source>
</evidence>
<evidence type="ECO:0000259" key="7">
    <source>
        <dbReference type="SMART" id="SM00670"/>
    </source>
</evidence>
<dbReference type="GO" id="GO:0004518">
    <property type="term" value="F:nuclease activity"/>
    <property type="evidence" value="ECO:0007669"/>
    <property type="project" value="UniProtKB-KW"/>
</dbReference>
<dbReference type="Proteomes" id="UP000565078">
    <property type="component" value="Unassembled WGS sequence"/>
</dbReference>
<sequence>MTSKFVLDSYAWIEYFKGSESGSIIKKLLAEGSSCFTPSIVIAEIMDKYSKENHKFAEKDVDFICSNSTIIPLDVDYARAAGKLKQAVRKKYKNNFGLADAIILAAARKLKAEVVTGDYHFRALTAVYYIGPAVNAINTRSAPQ</sequence>
<dbReference type="AlphaFoldDB" id="A0A7J4J178"/>
<keyword evidence="3" id="KW-0479">Metal-binding</keyword>
<dbReference type="Gene3D" id="3.40.50.1010">
    <property type="entry name" value="5'-nuclease"/>
    <property type="match status" value="1"/>
</dbReference>
<gene>
    <name evidence="8" type="ORF">HA254_06210</name>
</gene>
<evidence type="ECO:0000313" key="8">
    <source>
        <dbReference type="EMBL" id="HIH10229.1"/>
    </source>
</evidence>
<dbReference type="InterPro" id="IPR050556">
    <property type="entry name" value="Type_II_TA_system_RNase"/>
</dbReference>
<evidence type="ECO:0000313" key="9">
    <source>
        <dbReference type="Proteomes" id="UP000565078"/>
    </source>
</evidence>
<dbReference type="SMART" id="SM00670">
    <property type="entry name" value="PINc"/>
    <property type="match status" value="1"/>
</dbReference>
<dbReference type="GO" id="GO:0016787">
    <property type="term" value="F:hydrolase activity"/>
    <property type="evidence" value="ECO:0007669"/>
    <property type="project" value="UniProtKB-KW"/>
</dbReference>
<evidence type="ECO:0000256" key="3">
    <source>
        <dbReference type="ARBA" id="ARBA00022723"/>
    </source>
</evidence>
<dbReference type="Pfam" id="PF01850">
    <property type="entry name" value="PIN"/>
    <property type="match status" value="1"/>
</dbReference>
<organism evidence="8 9">
    <name type="scientific">Candidatus Iainarchaeum sp</name>
    <dbReference type="NCBI Taxonomy" id="3101447"/>
    <lineage>
        <taxon>Archaea</taxon>
        <taxon>Candidatus Iainarchaeota</taxon>
        <taxon>Candidatus Iainarchaeia</taxon>
        <taxon>Candidatus Iainarchaeales</taxon>
        <taxon>Candidatus Iainarchaeaceae</taxon>
        <taxon>Candidatus Iainarchaeum</taxon>
    </lineage>
</organism>
<comment type="caution">
    <text evidence="8">The sequence shown here is derived from an EMBL/GenBank/DDBJ whole genome shotgun (WGS) entry which is preliminary data.</text>
</comment>
<evidence type="ECO:0000256" key="2">
    <source>
        <dbReference type="ARBA" id="ARBA00022722"/>
    </source>
</evidence>